<keyword evidence="1" id="KW-0472">Membrane</keyword>
<keyword evidence="1" id="KW-0812">Transmembrane</keyword>
<organism evidence="2 3">
    <name type="scientific">Catellatospora coxensis</name>
    <dbReference type="NCBI Taxonomy" id="310354"/>
    <lineage>
        <taxon>Bacteria</taxon>
        <taxon>Bacillati</taxon>
        <taxon>Actinomycetota</taxon>
        <taxon>Actinomycetes</taxon>
        <taxon>Micromonosporales</taxon>
        <taxon>Micromonosporaceae</taxon>
        <taxon>Catellatospora</taxon>
    </lineage>
</organism>
<dbReference type="AlphaFoldDB" id="A0A8J3KPH0"/>
<dbReference type="EMBL" id="BONI01000002">
    <property type="protein sequence ID" value="GIG03622.1"/>
    <property type="molecule type" value="Genomic_DNA"/>
</dbReference>
<feature type="transmembrane region" description="Helical" evidence="1">
    <location>
        <begin position="50"/>
        <end position="69"/>
    </location>
</feature>
<evidence type="ECO:0000256" key="1">
    <source>
        <dbReference type="SAM" id="Phobius"/>
    </source>
</evidence>
<protein>
    <submittedName>
        <fullName evidence="2">Uncharacterized protein</fullName>
    </submittedName>
</protein>
<proteinExistence type="predicted"/>
<name>A0A8J3KPH0_9ACTN</name>
<evidence type="ECO:0000313" key="2">
    <source>
        <dbReference type="EMBL" id="GIG03622.1"/>
    </source>
</evidence>
<feature type="transmembrane region" description="Helical" evidence="1">
    <location>
        <begin position="122"/>
        <end position="143"/>
    </location>
</feature>
<dbReference type="Pfam" id="PF04854">
    <property type="entry name" value="DUF624"/>
    <property type="match status" value="1"/>
</dbReference>
<reference evidence="2 3" key="1">
    <citation type="submission" date="2021-01" db="EMBL/GenBank/DDBJ databases">
        <title>Whole genome shotgun sequence of Catellatospora coxensis NBRC 107359.</title>
        <authorList>
            <person name="Komaki H."/>
            <person name="Tamura T."/>
        </authorList>
    </citation>
    <scope>NUCLEOTIDE SEQUENCE [LARGE SCALE GENOMIC DNA]</scope>
    <source>
        <strain evidence="2 3">NBRC 107359</strain>
    </source>
</reference>
<gene>
    <name evidence="2" type="ORF">Cco03nite_03220</name>
</gene>
<accession>A0A8J3KPH0</accession>
<dbReference type="InterPro" id="IPR006938">
    <property type="entry name" value="DUF624"/>
</dbReference>
<dbReference type="RefSeq" id="WP_203688100.1">
    <property type="nucleotide sequence ID" value="NZ_BAAALC010000001.1"/>
</dbReference>
<keyword evidence="1" id="KW-1133">Transmembrane helix</keyword>
<dbReference type="Proteomes" id="UP000630887">
    <property type="component" value="Unassembled WGS sequence"/>
</dbReference>
<keyword evidence="3" id="KW-1185">Reference proteome</keyword>
<sequence length="212" mass="22171">MRLLARLPYDTVFNTVYAALKINLCLVAACLPLLATLALSGSSPLQSWPFYTALSALCGPAAAAAFAAFRALSDGEHHVARTFWTTYRTAFSRSLAVAAAAAAAVIVLAADFQLALGSPFGAVTPLLALLIALVAATTTALLAAEAKPTWKTTLACAYLSIRYWYLSLANLAILGILAAAIVAKPAIGLFLLPAPALYAVWANTRHLTATLH</sequence>
<feature type="transmembrane region" description="Helical" evidence="1">
    <location>
        <begin position="163"/>
        <end position="183"/>
    </location>
</feature>
<comment type="caution">
    <text evidence="2">The sequence shown here is derived from an EMBL/GenBank/DDBJ whole genome shotgun (WGS) entry which is preliminary data.</text>
</comment>
<feature type="transmembrane region" description="Helical" evidence="1">
    <location>
        <begin position="90"/>
        <end position="110"/>
    </location>
</feature>
<evidence type="ECO:0000313" key="3">
    <source>
        <dbReference type="Proteomes" id="UP000630887"/>
    </source>
</evidence>